<reference evidence="2 3" key="1">
    <citation type="journal article" date="2017" name="MBio">
        <title>Type VI secretion-mediated competition in the bee gut microbiome.</title>
        <authorList>
            <person name="Steele M.I."/>
            <person name="Kwong W.K."/>
            <person name="Powell J.E."/>
            <person name="Whiteley M."/>
            <person name="Moran N.A."/>
        </authorList>
    </citation>
    <scope>NUCLEOTIDE SEQUENCE [LARGE SCALE GENOMIC DNA]</scope>
    <source>
        <strain evidence="2 3">App2-2</strain>
    </source>
</reference>
<evidence type="ECO:0000313" key="3">
    <source>
        <dbReference type="Proteomes" id="UP000231293"/>
    </source>
</evidence>
<dbReference type="Proteomes" id="UP000231293">
    <property type="component" value="Unassembled WGS sequence"/>
</dbReference>
<dbReference type="RefSeq" id="WP_100113603.1">
    <property type="nucleotide sequence ID" value="NZ_MDVB01000063.1"/>
</dbReference>
<evidence type="ECO:0000313" key="2">
    <source>
        <dbReference type="EMBL" id="PIT15200.1"/>
    </source>
</evidence>
<comment type="caution">
    <text evidence="2">The sequence shown here is derived from an EMBL/GenBank/DDBJ whole genome shotgun (WGS) entry which is preliminary data.</text>
</comment>
<evidence type="ECO:0000313" key="1">
    <source>
        <dbReference type="EMBL" id="PIT13088.1"/>
    </source>
</evidence>
<protein>
    <submittedName>
        <fullName evidence="2">Uncharacterized protein</fullName>
    </submittedName>
</protein>
<sequence>MNIKILKYDQDLNQVNDNVDVEVFLDNGKRYAATFFTIENIISILNKYKETKECCNGLYFWASDMIIVESLNDKVINKTIQDLIKNEEFHHAFSLLE</sequence>
<gene>
    <name evidence="2" type="ORF">BGI32_05900</name>
    <name evidence="1" type="ORF">BGI32_09580</name>
</gene>
<proteinExistence type="predicted"/>
<accession>A0A2N9WU02</accession>
<dbReference type="EMBL" id="MDVB01000063">
    <property type="protein sequence ID" value="PIT15200.1"/>
    <property type="molecule type" value="Genomic_DNA"/>
</dbReference>
<name>A0A2N9WU02_9NEIS</name>
<dbReference type="AlphaFoldDB" id="A0A2N9WU02"/>
<dbReference type="EMBL" id="MDVB01000107">
    <property type="protein sequence ID" value="PIT13088.1"/>
    <property type="molecule type" value="Genomic_DNA"/>
</dbReference>
<organism evidence="2 3">
    <name type="scientific">Snodgrassella alvi</name>
    <dbReference type="NCBI Taxonomy" id="1196083"/>
    <lineage>
        <taxon>Bacteria</taxon>
        <taxon>Pseudomonadati</taxon>
        <taxon>Pseudomonadota</taxon>
        <taxon>Betaproteobacteria</taxon>
        <taxon>Neisseriales</taxon>
        <taxon>Neisseriaceae</taxon>
        <taxon>Snodgrassella</taxon>
    </lineage>
</organism>